<feature type="transmembrane region" description="Helical" evidence="6">
    <location>
        <begin position="77"/>
        <end position="97"/>
    </location>
</feature>
<proteinExistence type="inferred from homology"/>
<evidence type="ECO:0000259" key="7">
    <source>
        <dbReference type="Pfam" id="PF00892"/>
    </source>
</evidence>
<feature type="domain" description="EamA" evidence="7">
    <location>
        <begin position="163"/>
        <end position="297"/>
    </location>
</feature>
<dbReference type="InterPro" id="IPR037185">
    <property type="entry name" value="EmrE-like"/>
</dbReference>
<feature type="transmembrane region" description="Helical" evidence="6">
    <location>
        <begin position="20"/>
        <end position="40"/>
    </location>
</feature>
<feature type="transmembrane region" description="Helical" evidence="6">
    <location>
        <begin position="139"/>
        <end position="157"/>
    </location>
</feature>
<dbReference type="InterPro" id="IPR000620">
    <property type="entry name" value="EamA_dom"/>
</dbReference>
<reference evidence="8 9" key="1">
    <citation type="submission" date="2017-09" db="EMBL/GenBank/DDBJ databases">
        <authorList>
            <person name="Ehlers B."/>
            <person name="Leendertz F.H."/>
        </authorList>
    </citation>
    <scope>NUCLEOTIDE SEQUENCE [LARGE SCALE GENOMIC DNA]</scope>
    <source>
        <strain evidence="8 9">DSM 18289</strain>
    </source>
</reference>
<keyword evidence="3 6" id="KW-0812">Transmembrane</keyword>
<evidence type="ECO:0000256" key="2">
    <source>
        <dbReference type="ARBA" id="ARBA00007362"/>
    </source>
</evidence>
<dbReference type="OrthoDB" id="7743310at2"/>
<keyword evidence="9" id="KW-1185">Reference proteome</keyword>
<accession>A0A285PCU5</accession>
<protein>
    <submittedName>
        <fullName evidence="8">Threonine/homoserine efflux transporter RhtA</fullName>
    </submittedName>
</protein>
<feature type="transmembrane region" description="Helical" evidence="6">
    <location>
        <begin position="255"/>
        <end position="275"/>
    </location>
</feature>
<dbReference type="InterPro" id="IPR050638">
    <property type="entry name" value="AA-Vitamin_Transporters"/>
</dbReference>
<dbReference type="Proteomes" id="UP000219439">
    <property type="component" value="Unassembled WGS sequence"/>
</dbReference>
<dbReference type="RefSeq" id="WP_097153448.1">
    <property type="nucleotide sequence ID" value="NZ_OBEL01000002.1"/>
</dbReference>
<gene>
    <name evidence="8" type="ORF">SAMN06265368_2145</name>
</gene>
<evidence type="ECO:0000313" key="8">
    <source>
        <dbReference type="EMBL" id="SNZ19067.1"/>
    </source>
</evidence>
<comment type="subcellular location">
    <subcellularLocation>
        <location evidence="1">Membrane</location>
        <topology evidence="1">Multi-pass membrane protein</topology>
    </subcellularLocation>
</comment>
<evidence type="ECO:0000313" key="9">
    <source>
        <dbReference type="Proteomes" id="UP000219439"/>
    </source>
</evidence>
<feature type="transmembrane region" description="Helical" evidence="6">
    <location>
        <begin position="194"/>
        <end position="212"/>
    </location>
</feature>
<feature type="domain" description="EamA" evidence="7">
    <location>
        <begin position="17"/>
        <end position="149"/>
    </location>
</feature>
<dbReference type="Gene3D" id="1.10.3730.20">
    <property type="match status" value="1"/>
</dbReference>
<comment type="similarity">
    <text evidence="2">Belongs to the EamA transporter family.</text>
</comment>
<feature type="transmembrane region" description="Helical" evidence="6">
    <location>
        <begin position="46"/>
        <end position="65"/>
    </location>
</feature>
<feature type="transmembrane region" description="Helical" evidence="6">
    <location>
        <begin position="281"/>
        <end position="301"/>
    </location>
</feature>
<dbReference type="GO" id="GO:0016020">
    <property type="term" value="C:membrane"/>
    <property type="evidence" value="ECO:0007669"/>
    <property type="project" value="UniProtKB-SubCell"/>
</dbReference>
<keyword evidence="5 6" id="KW-0472">Membrane</keyword>
<feature type="transmembrane region" description="Helical" evidence="6">
    <location>
        <begin position="109"/>
        <end position="127"/>
    </location>
</feature>
<evidence type="ECO:0000256" key="5">
    <source>
        <dbReference type="ARBA" id="ARBA00023136"/>
    </source>
</evidence>
<dbReference type="PANTHER" id="PTHR32322:SF2">
    <property type="entry name" value="EAMA DOMAIN-CONTAINING PROTEIN"/>
    <property type="match status" value="1"/>
</dbReference>
<feature type="transmembrane region" description="Helical" evidence="6">
    <location>
        <begin position="163"/>
        <end position="182"/>
    </location>
</feature>
<dbReference type="SUPFAM" id="SSF103481">
    <property type="entry name" value="Multidrug resistance efflux transporter EmrE"/>
    <property type="match status" value="2"/>
</dbReference>
<feature type="transmembrane region" description="Helical" evidence="6">
    <location>
        <begin position="224"/>
        <end position="243"/>
    </location>
</feature>
<evidence type="ECO:0000256" key="3">
    <source>
        <dbReference type="ARBA" id="ARBA00022692"/>
    </source>
</evidence>
<evidence type="ECO:0000256" key="4">
    <source>
        <dbReference type="ARBA" id="ARBA00022989"/>
    </source>
</evidence>
<dbReference type="EMBL" id="OBEL01000002">
    <property type="protein sequence ID" value="SNZ19067.1"/>
    <property type="molecule type" value="Genomic_DNA"/>
</dbReference>
<sequence length="312" mass="32567">MKDLRPETADNTTPYLRGAVYGVAAVSIWAGWMAITRLGVTTNLDSWDIAALRFGVAGLLLSPVIMRHGFALDQLGLARLLLLISGAGAPYAIIAASGLEFAPAADAGALVPGVMPLFVALLSSFFLSEKFSPNRKLGLLMILTGVIAIAGSSLMSAELNRSFGHAIFLCASFLWAVFTIILKWAKLSPLHATALVSVGSMIGYLPVYFAIAGTKLLDAPLSDLIIQSIYQGVFTTVVSLFLFGKAVSILGASSGAAFGALVPAMAALLAIPILGEFSKPVDWLGIITISIGVFLASGGPLPQITNLKKSKS</sequence>
<evidence type="ECO:0000256" key="6">
    <source>
        <dbReference type="SAM" id="Phobius"/>
    </source>
</evidence>
<dbReference type="AlphaFoldDB" id="A0A285PCU5"/>
<keyword evidence="4 6" id="KW-1133">Transmembrane helix</keyword>
<evidence type="ECO:0000256" key="1">
    <source>
        <dbReference type="ARBA" id="ARBA00004141"/>
    </source>
</evidence>
<dbReference type="Pfam" id="PF00892">
    <property type="entry name" value="EamA"/>
    <property type="match status" value="2"/>
</dbReference>
<name>A0A285PCU5_9HYPH</name>
<organism evidence="8 9">
    <name type="scientific">Cohaesibacter gelatinilyticus</name>
    <dbReference type="NCBI Taxonomy" id="372072"/>
    <lineage>
        <taxon>Bacteria</taxon>
        <taxon>Pseudomonadati</taxon>
        <taxon>Pseudomonadota</taxon>
        <taxon>Alphaproteobacteria</taxon>
        <taxon>Hyphomicrobiales</taxon>
        <taxon>Cohaesibacteraceae</taxon>
    </lineage>
</organism>
<dbReference type="PANTHER" id="PTHR32322">
    <property type="entry name" value="INNER MEMBRANE TRANSPORTER"/>
    <property type="match status" value="1"/>
</dbReference>